<dbReference type="OrthoDB" id="9799122at2"/>
<dbReference type="Pfam" id="PF01323">
    <property type="entry name" value="DSBA"/>
    <property type="match status" value="1"/>
</dbReference>
<dbReference type="GO" id="GO:0016491">
    <property type="term" value="F:oxidoreductase activity"/>
    <property type="evidence" value="ECO:0007669"/>
    <property type="project" value="InterPro"/>
</dbReference>
<dbReference type="SUPFAM" id="SSF52833">
    <property type="entry name" value="Thioredoxin-like"/>
    <property type="match status" value="1"/>
</dbReference>
<accession>A0A6B8KM60</accession>
<organism evidence="2 3">
    <name type="scientific">Methylocystis heyeri</name>
    <dbReference type="NCBI Taxonomy" id="391905"/>
    <lineage>
        <taxon>Bacteria</taxon>
        <taxon>Pseudomonadati</taxon>
        <taxon>Pseudomonadota</taxon>
        <taxon>Alphaproteobacteria</taxon>
        <taxon>Hyphomicrobiales</taxon>
        <taxon>Methylocystaceae</taxon>
        <taxon>Methylocystis</taxon>
    </lineage>
</organism>
<dbReference type="Proteomes" id="UP000309061">
    <property type="component" value="Chromosome"/>
</dbReference>
<gene>
    <name evidence="2" type="ORF">H2LOC_014220</name>
</gene>
<name>A0A6B8KM60_9HYPH</name>
<evidence type="ECO:0000313" key="3">
    <source>
        <dbReference type="Proteomes" id="UP000309061"/>
    </source>
</evidence>
<keyword evidence="3" id="KW-1185">Reference proteome</keyword>
<evidence type="ECO:0000313" key="2">
    <source>
        <dbReference type="EMBL" id="QGM48090.1"/>
    </source>
</evidence>
<proteinExistence type="predicted"/>
<dbReference type="InterPro" id="IPR001853">
    <property type="entry name" value="DSBA-like_thioredoxin_dom"/>
</dbReference>
<dbReference type="Gene3D" id="3.40.30.10">
    <property type="entry name" value="Glutaredoxin"/>
    <property type="match status" value="1"/>
</dbReference>
<evidence type="ECO:0000259" key="1">
    <source>
        <dbReference type="Pfam" id="PF01323"/>
    </source>
</evidence>
<protein>
    <recommendedName>
        <fullName evidence="1">DSBA-like thioredoxin domain-containing protein</fullName>
    </recommendedName>
</protein>
<dbReference type="EMBL" id="CP046052">
    <property type="protein sequence ID" value="QGM48090.1"/>
    <property type="molecule type" value="Genomic_DNA"/>
</dbReference>
<reference evidence="2 3" key="1">
    <citation type="submission" date="2019-11" db="EMBL/GenBank/DDBJ databases">
        <title>The genome sequence of Methylocystis heyeri.</title>
        <authorList>
            <person name="Oshkin I.Y."/>
            <person name="Miroshnikov K."/>
            <person name="Dedysh S.N."/>
        </authorList>
    </citation>
    <scope>NUCLEOTIDE SEQUENCE [LARGE SCALE GENOMIC DNA]</scope>
    <source>
        <strain evidence="2 3">H2</strain>
    </source>
</reference>
<feature type="domain" description="DSBA-like thioredoxin" evidence="1">
    <location>
        <begin position="6"/>
        <end position="205"/>
    </location>
</feature>
<dbReference type="InterPro" id="IPR036249">
    <property type="entry name" value="Thioredoxin-like_sf"/>
</dbReference>
<dbReference type="PANTHER" id="PTHR13887">
    <property type="entry name" value="GLUTATHIONE S-TRANSFERASE KAPPA"/>
    <property type="match status" value="1"/>
</dbReference>
<dbReference type="KEGG" id="mhey:H2LOC_014220"/>
<dbReference type="AlphaFoldDB" id="A0A6B8KM60"/>
<sequence>MERLPIVYFSDVLCVWAFFAELRLAAVQRNFGEHVRLDMRFCSIFGDTRQKIAAAWSAKGGYEGFADHLQHAAQQFPEIKLHPDLWRSVRPASSLSPHLYLKAVQLSEAEAGAPGAFERALRMMREAFFLEGLDIARQDVQREVGRRSGVDNDLVLKFIEDGRAHASLDTDYKEAENLGVKGSPTMILNQGRQKLYGNVGYRIIEANIQELLREPNADQASWC</sequence>